<feature type="region of interest" description="Disordered" evidence="1">
    <location>
        <begin position="116"/>
        <end position="142"/>
    </location>
</feature>
<dbReference type="Pfam" id="PF23394">
    <property type="entry name" value="DUF7102"/>
    <property type="match status" value="1"/>
</dbReference>
<dbReference type="InterPro" id="IPR057559">
    <property type="entry name" value="SAM_6"/>
</dbReference>
<dbReference type="Pfam" id="PF23395">
    <property type="entry name" value="SAM_6"/>
    <property type="match status" value="1"/>
</dbReference>
<feature type="region of interest" description="Disordered" evidence="1">
    <location>
        <begin position="285"/>
        <end position="307"/>
    </location>
</feature>
<evidence type="ECO:0000313" key="5">
    <source>
        <dbReference type="Proteomes" id="UP001358417"/>
    </source>
</evidence>
<evidence type="ECO:0000259" key="3">
    <source>
        <dbReference type="Pfam" id="PF23395"/>
    </source>
</evidence>
<comment type="caution">
    <text evidence="4">The sequence shown here is derived from an EMBL/GenBank/DDBJ whole genome shotgun (WGS) entry which is preliminary data.</text>
</comment>
<feature type="compositionally biased region" description="Polar residues" evidence="1">
    <location>
        <begin position="232"/>
        <end position="247"/>
    </location>
</feature>
<reference evidence="4 5" key="1">
    <citation type="submission" date="2023-08" db="EMBL/GenBank/DDBJ databases">
        <title>Black Yeasts Isolated from many extreme environments.</title>
        <authorList>
            <person name="Coleine C."/>
            <person name="Stajich J.E."/>
            <person name="Selbmann L."/>
        </authorList>
    </citation>
    <scope>NUCLEOTIDE SEQUENCE [LARGE SCALE GENOMIC DNA]</scope>
    <source>
        <strain evidence="4 5">CCFEE 5792</strain>
    </source>
</reference>
<gene>
    <name evidence="4" type="ORF">LTR84_005431</name>
</gene>
<feature type="domain" description="SAM-like" evidence="3">
    <location>
        <begin position="786"/>
        <end position="861"/>
    </location>
</feature>
<feature type="compositionally biased region" description="Polar residues" evidence="1">
    <location>
        <begin position="291"/>
        <end position="300"/>
    </location>
</feature>
<evidence type="ECO:0000259" key="2">
    <source>
        <dbReference type="Pfam" id="PF23394"/>
    </source>
</evidence>
<evidence type="ECO:0000313" key="4">
    <source>
        <dbReference type="EMBL" id="KAK5049009.1"/>
    </source>
</evidence>
<keyword evidence="5" id="KW-1185">Reference proteome</keyword>
<dbReference type="GeneID" id="89973608"/>
<dbReference type="AlphaFoldDB" id="A0AAV9N3Z8"/>
<feature type="domain" description="DUF7102" evidence="2">
    <location>
        <begin position="604"/>
        <end position="769"/>
    </location>
</feature>
<evidence type="ECO:0000256" key="1">
    <source>
        <dbReference type="SAM" id="MobiDB-lite"/>
    </source>
</evidence>
<accession>A0AAV9N3Z8</accession>
<dbReference type="EMBL" id="JAVRRD010000020">
    <property type="protein sequence ID" value="KAK5049009.1"/>
    <property type="molecule type" value="Genomic_DNA"/>
</dbReference>
<name>A0AAV9N3Z8_9EURO</name>
<dbReference type="Proteomes" id="UP001358417">
    <property type="component" value="Unassembled WGS sequence"/>
</dbReference>
<sequence>MTKFSEFDAEWDDIPSGRAADSVWREIKSERVHVTKHALTTLSRALRDGFAKRDLEDIYDRELPPRKVKLQPTTPELKAEEPSPEPMDLALSGTEPAITLEEKNILDDLLEHVEQEMRSKTNPSTQSHGLSSKSLDQSPRTACTRSALAIDKMPRTPICPFNTSHPRVGSRNEDEMALDAVCMDDYLLLSSDSDYQDHILDSPEVDDIRSKMLVEPILGEESEEPSKAPLDSANSQAGPQTGVTRSKISLLSDDSLSHLRRSITDGSNEFRQSSLQECLKPEFNISDARSKTSPAPQSDPNDVDRGTNLITPFNALVYTEENIPHFSVPEHAPAGELRIKLPKLAPYDIVSRVPGAETVSRTLQKLDKHVSLTMRGLESEKDMNWTPFKSEIMNVTLEESITDDQERHLRLISPPSDIVQSCQLLFKEPGLRILDEDEDTEDELEEDEHLADLVSTSLDPRVPQKRPMIDDLLADLPLSERWSSTKKGPCVNEIGTESFGVPFSHGFSASSALETFLDLRGGQFKRVKPSIPPATALEIQDDPIQTQTQEPVAMKSGQNSEQTHYSPTSMLPVIQVPATPVNTISEKTKITFLPELKSLSWKRFIMAKTSMLKTHRNLITFLECQGGSELEVIYRELNSASDLSDTSLEHPDVILNPKSCLIYTNSQALNQKSLPGQDSQSSATMVRNRILALAQEYDRVFVIVTGSIPAGVISQIHIDTMTAFTGFCASIKLANVTPVWAIPTNSHAKAEDAVHAWTWTLISQHGFPTSQRDQNTPGEQISTPLIHDETSWEHFLRKSGMNPMAAQVVLGMLPRASCTGDARGEESWGLSRLVRMSAQQRMDMFETVVGKWAIARINSVLDGEWCQR</sequence>
<proteinExistence type="predicted"/>
<dbReference type="RefSeq" id="XP_064704214.1">
    <property type="nucleotide sequence ID" value="XM_064849000.1"/>
</dbReference>
<dbReference type="InterPro" id="IPR055528">
    <property type="entry name" value="DUF7102"/>
</dbReference>
<protein>
    <submittedName>
        <fullName evidence="4">Uncharacterized protein</fullName>
    </submittedName>
</protein>
<organism evidence="4 5">
    <name type="scientific">Exophiala bonariae</name>
    <dbReference type="NCBI Taxonomy" id="1690606"/>
    <lineage>
        <taxon>Eukaryota</taxon>
        <taxon>Fungi</taxon>
        <taxon>Dikarya</taxon>
        <taxon>Ascomycota</taxon>
        <taxon>Pezizomycotina</taxon>
        <taxon>Eurotiomycetes</taxon>
        <taxon>Chaetothyriomycetidae</taxon>
        <taxon>Chaetothyriales</taxon>
        <taxon>Herpotrichiellaceae</taxon>
        <taxon>Exophiala</taxon>
    </lineage>
</organism>
<feature type="region of interest" description="Disordered" evidence="1">
    <location>
        <begin position="220"/>
        <end position="249"/>
    </location>
</feature>
<feature type="compositionally biased region" description="Polar residues" evidence="1">
    <location>
        <begin position="120"/>
        <end position="142"/>
    </location>
</feature>
<feature type="region of interest" description="Disordered" evidence="1">
    <location>
        <begin position="66"/>
        <end position="88"/>
    </location>
</feature>